<dbReference type="PANTHER" id="PTHR35526">
    <property type="entry name" value="ANTI-SIGMA-F FACTOR RSBW-RELATED"/>
    <property type="match status" value="1"/>
</dbReference>
<keyword evidence="4" id="KW-1185">Reference proteome</keyword>
<dbReference type="EMBL" id="CP055156">
    <property type="protein sequence ID" value="QNF33897.1"/>
    <property type="molecule type" value="Genomic_DNA"/>
</dbReference>
<sequence length="136" mass="15253">MNNSIRISCDLTNLAEVRDFVREFLKPYALTESEVNLIVLAVDELSANLIIHANQKDNSKYVKLTTSKKKDSFIFELSDQGAFFDGNKLGDPDIDEIIRRRGKGGIGLAMVKRIVDKLEYTTKGNGTNVCRIQITV</sequence>
<dbReference type="RefSeq" id="WP_185270379.1">
    <property type="nucleotide sequence ID" value="NZ_CP055156.1"/>
</dbReference>
<evidence type="ECO:0000259" key="2">
    <source>
        <dbReference type="Pfam" id="PF13581"/>
    </source>
</evidence>
<protein>
    <submittedName>
        <fullName evidence="3">ATP-binding protein</fullName>
    </submittedName>
</protein>
<evidence type="ECO:0000256" key="1">
    <source>
        <dbReference type="ARBA" id="ARBA00022527"/>
    </source>
</evidence>
<proteinExistence type="predicted"/>
<keyword evidence="1" id="KW-0723">Serine/threonine-protein kinase</keyword>
<accession>A0A7G7G9R3</accession>
<feature type="domain" description="Histidine kinase/HSP90-like ATPase" evidence="2">
    <location>
        <begin position="9"/>
        <end position="129"/>
    </location>
</feature>
<dbReference type="Pfam" id="PF13581">
    <property type="entry name" value="HATPase_c_2"/>
    <property type="match status" value="1"/>
</dbReference>
<keyword evidence="3" id="KW-0067">ATP-binding</keyword>
<keyword evidence="1" id="KW-0808">Transferase</keyword>
<dbReference type="InterPro" id="IPR003594">
    <property type="entry name" value="HATPase_dom"/>
</dbReference>
<dbReference type="SUPFAM" id="SSF55874">
    <property type="entry name" value="ATPase domain of HSP90 chaperone/DNA topoisomerase II/histidine kinase"/>
    <property type="match status" value="1"/>
</dbReference>
<dbReference type="AlphaFoldDB" id="A0A7G7G9R3"/>
<dbReference type="CDD" id="cd16936">
    <property type="entry name" value="HATPase_RsbW-like"/>
    <property type="match status" value="1"/>
</dbReference>
<organism evidence="3 4">
    <name type="scientific">Adhaeribacter swui</name>
    <dbReference type="NCBI Taxonomy" id="2086471"/>
    <lineage>
        <taxon>Bacteria</taxon>
        <taxon>Pseudomonadati</taxon>
        <taxon>Bacteroidota</taxon>
        <taxon>Cytophagia</taxon>
        <taxon>Cytophagales</taxon>
        <taxon>Hymenobacteraceae</taxon>
        <taxon>Adhaeribacter</taxon>
    </lineage>
</organism>
<dbReference type="InterPro" id="IPR036890">
    <property type="entry name" value="HATPase_C_sf"/>
</dbReference>
<dbReference type="InterPro" id="IPR050267">
    <property type="entry name" value="Anti-sigma-factor_SerPK"/>
</dbReference>
<dbReference type="GO" id="GO:0004674">
    <property type="term" value="F:protein serine/threonine kinase activity"/>
    <property type="evidence" value="ECO:0007669"/>
    <property type="project" value="UniProtKB-KW"/>
</dbReference>
<keyword evidence="1" id="KW-0418">Kinase</keyword>
<dbReference type="KEGG" id="aswu:HUW51_14630"/>
<evidence type="ECO:0000313" key="3">
    <source>
        <dbReference type="EMBL" id="QNF33897.1"/>
    </source>
</evidence>
<reference evidence="3 4" key="1">
    <citation type="journal article" date="2018" name="Int. J. Syst. Evol. Microbiol.">
        <title>Adhaeribacter swui sp. nov., isolated from wet mud.</title>
        <authorList>
            <person name="Kim D.U."/>
            <person name="Kim K.W."/>
            <person name="Kang M.S."/>
            <person name="Kim J.Y."/>
            <person name="Jang J.H."/>
            <person name="Kim M.K."/>
        </authorList>
    </citation>
    <scope>NUCLEOTIDE SEQUENCE [LARGE SCALE GENOMIC DNA]</scope>
    <source>
        <strain evidence="3 4">KCTC 52873</strain>
    </source>
</reference>
<gene>
    <name evidence="3" type="ORF">HUW51_14630</name>
</gene>
<evidence type="ECO:0000313" key="4">
    <source>
        <dbReference type="Proteomes" id="UP000515237"/>
    </source>
</evidence>
<dbReference type="Proteomes" id="UP000515237">
    <property type="component" value="Chromosome"/>
</dbReference>
<name>A0A7G7G9R3_9BACT</name>
<dbReference type="GO" id="GO:0005524">
    <property type="term" value="F:ATP binding"/>
    <property type="evidence" value="ECO:0007669"/>
    <property type="project" value="UniProtKB-KW"/>
</dbReference>
<dbReference type="Gene3D" id="3.30.565.10">
    <property type="entry name" value="Histidine kinase-like ATPase, C-terminal domain"/>
    <property type="match status" value="1"/>
</dbReference>
<keyword evidence="3" id="KW-0547">Nucleotide-binding</keyword>